<dbReference type="EMBL" id="FOSW01000020">
    <property type="protein sequence ID" value="SFL87075.1"/>
    <property type="molecule type" value="Genomic_DNA"/>
</dbReference>
<dbReference type="CDD" id="cd03801">
    <property type="entry name" value="GT4_PimA-like"/>
    <property type="match status" value="1"/>
</dbReference>
<dbReference type="Pfam" id="PF13692">
    <property type="entry name" value="Glyco_trans_1_4"/>
    <property type="match status" value="1"/>
</dbReference>
<dbReference type="RefSeq" id="WP_091329735.1">
    <property type="nucleotide sequence ID" value="NZ_FOSW01000020.1"/>
</dbReference>
<dbReference type="STRING" id="504800.SAMN04488085_12065"/>
<evidence type="ECO:0000313" key="5">
    <source>
        <dbReference type="Proteomes" id="UP000199152"/>
    </source>
</evidence>
<evidence type="ECO:0000256" key="1">
    <source>
        <dbReference type="ARBA" id="ARBA00022676"/>
    </source>
</evidence>
<evidence type="ECO:0000313" key="4">
    <source>
        <dbReference type="EMBL" id="SFL87075.1"/>
    </source>
</evidence>
<dbReference type="Gene3D" id="3.40.50.2000">
    <property type="entry name" value="Glycogen Phosphorylase B"/>
    <property type="match status" value="2"/>
</dbReference>
<dbReference type="InParanoid" id="A0A1I4L7T0"/>
<dbReference type="SUPFAM" id="SSF53756">
    <property type="entry name" value="UDP-Glycosyltransferase/glycogen phosphorylase"/>
    <property type="match status" value="1"/>
</dbReference>
<name>A0A1I4L7T0_9ACTN</name>
<keyword evidence="2 4" id="KW-0808">Transferase</keyword>
<dbReference type="Proteomes" id="UP000199152">
    <property type="component" value="Unassembled WGS sequence"/>
</dbReference>
<proteinExistence type="predicted"/>
<dbReference type="PANTHER" id="PTHR45947">
    <property type="entry name" value="SULFOQUINOVOSYL TRANSFERASE SQD2"/>
    <property type="match status" value="1"/>
</dbReference>
<dbReference type="Pfam" id="PF13579">
    <property type="entry name" value="Glyco_trans_4_4"/>
    <property type="match status" value="1"/>
</dbReference>
<keyword evidence="1" id="KW-0328">Glycosyltransferase</keyword>
<dbReference type="OrthoDB" id="9802525at2"/>
<keyword evidence="5" id="KW-1185">Reference proteome</keyword>
<protein>
    <submittedName>
        <fullName evidence="4">Glycosyltransferase involved in cell wall bisynthesis</fullName>
    </submittedName>
</protein>
<feature type="domain" description="Glycosyltransferase subfamily 4-like N-terminal" evidence="3">
    <location>
        <begin position="20"/>
        <end position="176"/>
    </location>
</feature>
<dbReference type="AlphaFoldDB" id="A0A1I4L7T0"/>
<evidence type="ECO:0000256" key="2">
    <source>
        <dbReference type="ARBA" id="ARBA00022679"/>
    </source>
</evidence>
<reference evidence="5" key="1">
    <citation type="submission" date="2016-10" db="EMBL/GenBank/DDBJ databases">
        <authorList>
            <person name="Varghese N."/>
            <person name="Submissions S."/>
        </authorList>
    </citation>
    <scope>NUCLEOTIDE SEQUENCE [LARGE SCALE GENOMIC DNA]</scope>
    <source>
        <strain evidence="5">DSM 45317</strain>
    </source>
</reference>
<dbReference type="InterPro" id="IPR028098">
    <property type="entry name" value="Glyco_trans_4-like_N"/>
</dbReference>
<dbReference type="GO" id="GO:0016757">
    <property type="term" value="F:glycosyltransferase activity"/>
    <property type="evidence" value="ECO:0007669"/>
    <property type="project" value="UniProtKB-KW"/>
</dbReference>
<dbReference type="GO" id="GO:1901137">
    <property type="term" value="P:carbohydrate derivative biosynthetic process"/>
    <property type="evidence" value="ECO:0007669"/>
    <property type="project" value="UniProtKB-ARBA"/>
</dbReference>
<gene>
    <name evidence="4" type="ORF">SAMN04488085_12065</name>
</gene>
<dbReference type="PANTHER" id="PTHR45947:SF13">
    <property type="entry name" value="TRANSFERASE"/>
    <property type="match status" value="1"/>
</dbReference>
<dbReference type="InterPro" id="IPR050194">
    <property type="entry name" value="Glycosyltransferase_grp1"/>
</dbReference>
<sequence length="376" mass="39738">MSRPLDLLVALDYYAPYVSGLTNVARDVAEGLAARGHRVRVVTSRHDPALPEHEVVRGVSVHRTPVLARLGKGVVSPALIGAVARAAAGASVTHLHLPMPEAALLAGRIRSPLITTYHCDVSLPPGPVNRLQTAGIDLSSRRALRRSGRVVVSSEDYARHSRLWPALDGRTAVIPPPCRERPTGTPRFREGAGLHVGFLGRIVEEKGLQFLVRGFQSLGNVDSRLLIGGDFATVAGGSVVAEVRRLVAGDPRIRLLGFLDDAQIADLYASIDVFALPSVNAFEAFGIVQVEAMMAGVPVLASDLPGVRTPVQETGFGLVVPPRDVEAIAAGLRRLAAAPPDRAAGAARARTRYALEPVLSAYEEVLAVAATPGAAR</sequence>
<accession>A0A1I4L7T0</accession>
<evidence type="ECO:0000259" key="3">
    <source>
        <dbReference type="Pfam" id="PF13579"/>
    </source>
</evidence>
<organism evidence="4 5">
    <name type="scientific">Geodermatophilus ruber</name>
    <dbReference type="NCBI Taxonomy" id="504800"/>
    <lineage>
        <taxon>Bacteria</taxon>
        <taxon>Bacillati</taxon>
        <taxon>Actinomycetota</taxon>
        <taxon>Actinomycetes</taxon>
        <taxon>Geodermatophilales</taxon>
        <taxon>Geodermatophilaceae</taxon>
        <taxon>Geodermatophilus</taxon>
    </lineage>
</organism>